<evidence type="ECO:0000256" key="1">
    <source>
        <dbReference type="SAM" id="SignalP"/>
    </source>
</evidence>
<comment type="caution">
    <text evidence="2">The sequence shown here is derived from an EMBL/GenBank/DDBJ whole genome shotgun (WGS) entry which is preliminary data.</text>
</comment>
<keyword evidence="3" id="KW-1185">Reference proteome</keyword>
<feature type="chain" id="PRO_5019828989" description="Secreted protein" evidence="1">
    <location>
        <begin position="26"/>
        <end position="100"/>
    </location>
</feature>
<dbReference type="Proteomes" id="UP000290289">
    <property type="component" value="Chromosome 17"/>
</dbReference>
<evidence type="ECO:0008006" key="4">
    <source>
        <dbReference type="Google" id="ProtNLM"/>
    </source>
</evidence>
<proteinExistence type="predicted"/>
<keyword evidence="1" id="KW-0732">Signal</keyword>
<reference evidence="2 3" key="1">
    <citation type="submission" date="2018-10" db="EMBL/GenBank/DDBJ databases">
        <title>A high-quality apple genome assembly.</title>
        <authorList>
            <person name="Hu J."/>
        </authorList>
    </citation>
    <scope>NUCLEOTIDE SEQUENCE [LARGE SCALE GENOMIC DNA]</scope>
    <source>
        <strain evidence="3">cv. HFTH1</strain>
        <tissue evidence="2">Young leaf</tissue>
    </source>
</reference>
<feature type="signal peptide" evidence="1">
    <location>
        <begin position="1"/>
        <end position="25"/>
    </location>
</feature>
<evidence type="ECO:0000313" key="3">
    <source>
        <dbReference type="Proteomes" id="UP000290289"/>
    </source>
</evidence>
<accession>A0A498HBC3</accession>
<sequence>MGKGQGLPALLVVVPFHALLFCAVTVKPPCACTVLSRDGWVPLGLHDDDGSLGPACRVSPLGSTWLSMCGSSTCDPLIGSHTRGCVEMSHIDCINDKIRV</sequence>
<name>A0A498HBC3_MALDO</name>
<dbReference type="EMBL" id="RDQH01000343">
    <property type="protein sequence ID" value="RXH67544.1"/>
    <property type="molecule type" value="Genomic_DNA"/>
</dbReference>
<organism evidence="2 3">
    <name type="scientific">Malus domestica</name>
    <name type="common">Apple</name>
    <name type="synonym">Pyrus malus</name>
    <dbReference type="NCBI Taxonomy" id="3750"/>
    <lineage>
        <taxon>Eukaryota</taxon>
        <taxon>Viridiplantae</taxon>
        <taxon>Streptophyta</taxon>
        <taxon>Embryophyta</taxon>
        <taxon>Tracheophyta</taxon>
        <taxon>Spermatophyta</taxon>
        <taxon>Magnoliopsida</taxon>
        <taxon>eudicotyledons</taxon>
        <taxon>Gunneridae</taxon>
        <taxon>Pentapetalae</taxon>
        <taxon>rosids</taxon>
        <taxon>fabids</taxon>
        <taxon>Rosales</taxon>
        <taxon>Rosaceae</taxon>
        <taxon>Amygdaloideae</taxon>
        <taxon>Maleae</taxon>
        <taxon>Malus</taxon>
    </lineage>
</organism>
<evidence type="ECO:0000313" key="2">
    <source>
        <dbReference type="EMBL" id="RXH67544.1"/>
    </source>
</evidence>
<protein>
    <recommendedName>
        <fullName evidence="4">Secreted protein</fullName>
    </recommendedName>
</protein>
<gene>
    <name evidence="2" type="ORF">DVH24_027691</name>
</gene>
<dbReference type="AlphaFoldDB" id="A0A498HBC3"/>